<feature type="transmembrane region" description="Helical" evidence="1">
    <location>
        <begin position="145"/>
        <end position="166"/>
    </location>
</feature>
<keyword evidence="1" id="KW-0812">Transmembrane</keyword>
<keyword evidence="1" id="KW-0472">Membrane</keyword>
<feature type="transmembrane region" description="Helical" evidence="1">
    <location>
        <begin position="90"/>
        <end position="111"/>
    </location>
</feature>
<keyword evidence="1" id="KW-1133">Transmembrane helix</keyword>
<evidence type="ECO:0008006" key="4">
    <source>
        <dbReference type="Google" id="ProtNLM"/>
    </source>
</evidence>
<organism evidence="2 3">
    <name type="scientific">Cichlidogyrus casuarinus</name>
    <dbReference type="NCBI Taxonomy" id="1844966"/>
    <lineage>
        <taxon>Eukaryota</taxon>
        <taxon>Metazoa</taxon>
        <taxon>Spiralia</taxon>
        <taxon>Lophotrochozoa</taxon>
        <taxon>Platyhelminthes</taxon>
        <taxon>Monogenea</taxon>
        <taxon>Monopisthocotylea</taxon>
        <taxon>Dactylogyridea</taxon>
        <taxon>Ancyrocephalidae</taxon>
        <taxon>Cichlidogyrus</taxon>
    </lineage>
</organism>
<protein>
    <recommendedName>
        <fullName evidence="4">Vomeronasal type-1 receptor</fullName>
    </recommendedName>
</protein>
<feature type="transmembrane region" description="Helical" evidence="1">
    <location>
        <begin position="15"/>
        <end position="37"/>
    </location>
</feature>
<evidence type="ECO:0000256" key="1">
    <source>
        <dbReference type="SAM" id="Phobius"/>
    </source>
</evidence>
<gene>
    <name evidence="2" type="ORF">Ciccas_013594</name>
</gene>
<feature type="transmembrane region" description="Helical" evidence="1">
    <location>
        <begin position="57"/>
        <end position="78"/>
    </location>
</feature>
<keyword evidence="3" id="KW-1185">Reference proteome</keyword>
<name>A0ABD2PQ80_9PLAT</name>
<dbReference type="Proteomes" id="UP001626550">
    <property type="component" value="Unassembled WGS sequence"/>
</dbReference>
<accession>A0ABD2PQ80</accession>
<reference evidence="2 3" key="1">
    <citation type="submission" date="2024-11" db="EMBL/GenBank/DDBJ databases">
        <title>Adaptive evolution of stress response genes in parasites aligns with host niche diversity.</title>
        <authorList>
            <person name="Hahn C."/>
            <person name="Resl P."/>
        </authorList>
    </citation>
    <scope>NUCLEOTIDE SEQUENCE [LARGE SCALE GENOMIC DNA]</scope>
    <source>
        <strain evidence="2">EGGRZ-B1_66</strain>
        <tissue evidence="2">Body</tissue>
    </source>
</reference>
<proteinExistence type="predicted"/>
<evidence type="ECO:0000313" key="3">
    <source>
        <dbReference type="Proteomes" id="UP001626550"/>
    </source>
</evidence>
<dbReference type="AlphaFoldDB" id="A0ABD2PQ80"/>
<evidence type="ECO:0000313" key="2">
    <source>
        <dbReference type="EMBL" id="KAL3307881.1"/>
    </source>
</evidence>
<sequence>MVSKCTELLRAFSKYGFYLVSALIVVANVLLLTYGLYSLRNWRLMPMVHRTVITKGSVQIGLVLTHLLGIFAVVKGVIAKCDHGHILKYSFYMTICLWFVLSNSVSTYYSIQMKNYCVKPCHKNTVTSVYCQIDSEKNLCDMSGYFIANAIFSLLATIATMSLGYMNMNWAEMDSSRLSNVFSIEAGTSSVFKLDMSDTLNPSFSMPSDSLNYMLRTINFENLAQIYKGGHGFLVKHSILQASSKTSQESNSLAKSVIKSRYLKIHTIYPFIPNFAMDNDSTEDFFSAQYLW</sequence>
<dbReference type="EMBL" id="JBJKFK010006281">
    <property type="protein sequence ID" value="KAL3307881.1"/>
    <property type="molecule type" value="Genomic_DNA"/>
</dbReference>
<comment type="caution">
    <text evidence="2">The sequence shown here is derived from an EMBL/GenBank/DDBJ whole genome shotgun (WGS) entry which is preliminary data.</text>
</comment>